<keyword evidence="2 5" id="KW-0812">Transmembrane</keyword>
<evidence type="ECO:0000313" key="7">
    <source>
        <dbReference type="EMBL" id="PWZ39254.1"/>
    </source>
</evidence>
<evidence type="ECO:0000256" key="2">
    <source>
        <dbReference type="ARBA" id="ARBA00022692"/>
    </source>
</evidence>
<evidence type="ECO:0000256" key="1">
    <source>
        <dbReference type="ARBA" id="ARBA00004141"/>
    </source>
</evidence>
<dbReference type="InterPro" id="IPR039421">
    <property type="entry name" value="Type_1_exporter"/>
</dbReference>
<dbReference type="GO" id="GO:0005524">
    <property type="term" value="F:ATP binding"/>
    <property type="evidence" value="ECO:0007669"/>
    <property type="project" value="InterPro"/>
</dbReference>
<comment type="subcellular location">
    <subcellularLocation>
        <location evidence="1">Membrane</location>
        <topology evidence="1">Multi-pass membrane protein</topology>
    </subcellularLocation>
</comment>
<name>A0A3L6FYP0_MAIZE</name>
<dbReference type="PANTHER" id="PTHR24221:SF464">
    <property type="entry name" value="OS05G0548300 PROTEIN"/>
    <property type="match status" value="1"/>
</dbReference>
<organism evidence="7">
    <name type="scientific">Zea mays</name>
    <name type="common">Maize</name>
    <dbReference type="NCBI Taxonomy" id="4577"/>
    <lineage>
        <taxon>Eukaryota</taxon>
        <taxon>Viridiplantae</taxon>
        <taxon>Streptophyta</taxon>
        <taxon>Embryophyta</taxon>
        <taxon>Tracheophyta</taxon>
        <taxon>Spermatophyta</taxon>
        <taxon>Magnoliopsida</taxon>
        <taxon>Liliopsida</taxon>
        <taxon>Poales</taxon>
        <taxon>Poaceae</taxon>
        <taxon>PACMAD clade</taxon>
        <taxon>Panicoideae</taxon>
        <taxon>Andropogonodae</taxon>
        <taxon>Andropogoneae</taxon>
        <taxon>Tripsacinae</taxon>
        <taxon>Zea</taxon>
    </lineage>
</organism>
<evidence type="ECO:0000256" key="5">
    <source>
        <dbReference type="SAM" id="Phobius"/>
    </source>
</evidence>
<keyword evidence="4 5" id="KW-0472">Membrane</keyword>
<evidence type="ECO:0000259" key="6">
    <source>
        <dbReference type="PROSITE" id="PS50929"/>
    </source>
</evidence>
<dbReference type="Proteomes" id="UP000251960">
    <property type="component" value="Chromosome 2"/>
</dbReference>
<reference evidence="7" key="1">
    <citation type="journal article" date="2018" name="Nat. Genet.">
        <title>Extensive intraspecific gene order and gene structural variations between Mo17 and other maize genomes.</title>
        <authorList>
            <person name="Sun S."/>
            <person name="Zhou Y."/>
            <person name="Chen J."/>
            <person name="Shi J."/>
            <person name="Zhao H."/>
            <person name="Zhao H."/>
            <person name="Song W."/>
            <person name="Zhang M."/>
            <person name="Cui Y."/>
            <person name="Dong X."/>
            <person name="Liu H."/>
            <person name="Ma X."/>
            <person name="Jiao Y."/>
            <person name="Wang B."/>
            <person name="Wei X."/>
            <person name="Stein J.C."/>
            <person name="Glaubitz J.C."/>
            <person name="Lu F."/>
            <person name="Yu G."/>
            <person name="Liang C."/>
            <person name="Fengler K."/>
            <person name="Li B."/>
            <person name="Rafalski A."/>
            <person name="Schnable P.S."/>
            <person name="Ware D.H."/>
            <person name="Buckler E.S."/>
            <person name="Lai J."/>
        </authorList>
    </citation>
    <scope>NUCLEOTIDE SEQUENCE [LARGE SCALE GENOMIC DNA]</scope>
    <source>
        <tissue evidence="7">Seedling</tissue>
    </source>
</reference>
<protein>
    <submittedName>
        <fullName evidence="7">ABC transporter B family member 4</fullName>
    </submittedName>
</protein>
<proteinExistence type="predicted"/>
<dbReference type="PANTHER" id="PTHR24221">
    <property type="entry name" value="ATP-BINDING CASSETTE SUB-FAMILY B"/>
    <property type="match status" value="1"/>
</dbReference>
<accession>A0A3L6FYP0</accession>
<dbReference type="InterPro" id="IPR036640">
    <property type="entry name" value="ABC1_TM_sf"/>
</dbReference>
<feature type="transmembrane region" description="Helical" evidence="5">
    <location>
        <begin position="93"/>
        <end position="114"/>
    </location>
</feature>
<feature type="domain" description="ABC transmembrane type-1" evidence="6">
    <location>
        <begin position="40"/>
        <end position="128"/>
    </location>
</feature>
<evidence type="ECO:0000256" key="3">
    <source>
        <dbReference type="ARBA" id="ARBA00022989"/>
    </source>
</evidence>
<dbReference type="SUPFAM" id="SSF90123">
    <property type="entry name" value="ABC transporter transmembrane region"/>
    <property type="match status" value="1"/>
</dbReference>
<keyword evidence="3 5" id="KW-1133">Transmembrane helix</keyword>
<dbReference type="PROSITE" id="PS50929">
    <property type="entry name" value="ABC_TM1F"/>
    <property type="match status" value="1"/>
</dbReference>
<sequence>MADGEPQKEKLIVETYIPADPGSYPQDKPKQNSVRFTPTQEMYEDTSQVATDAVGSIRTMASFCAEKIVVAAYRDKCEALRKQGIRSGVVGELGYGFSFLMLFFTYDLFFYVGAQFVCQGKTTFPDVFKHTEGLGSLVSPFTTNEIDNIVRSMLADKAPGLEGFNGNFLRGQLVSSLQILRQFFGLFSPLPATVHLANAAARKAAVVLSNLKTGSENMYSSFKDSSSIKAGYL</sequence>
<gene>
    <name evidence="7" type="primary">ABCB4_1</name>
    <name evidence="7" type="ORF">Zm00014a_042399</name>
</gene>
<dbReference type="Gene3D" id="1.20.1560.10">
    <property type="entry name" value="ABC transporter type 1, transmembrane domain"/>
    <property type="match status" value="1"/>
</dbReference>
<dbReference type="InterPro" id="IPR011527">
    <property type="entry name" value="ABC1_TM_dom"/>
</dbReference>
<comment type="caution">
    <text evidence="7">The sequence shown here is derived from an EMBL/GenBank/DDBJ whole genome shotgun (WGS) entry which is preliminary data.</text>
</comment>
<dbReference type="Pfam" id="PF00664">
    <property type="entry name" value="ABC_membrane"/>
    <property type="match status" value="1"/>
</dbReference>
<dbReference type="GO" id="GO:0016020">
    <property type="term" value="C:membrane"/>
    <property type="evidence" value="ECO:0007669"/>
    <property type="project" value="UniProtKB-SubCell"/>
</dbReference>
<dbReference type="EMBL" id="NCVQ01000003">
    <property type="protein sequence ID" value="PWZ39254.1"/>
    <property type="molecule type" value="Genomic_DNA"/>
</dbReference>
<dbReference type="GO" id="GO:0140359">
    <property type="term" value="F:ABC-type transporter activity"/>
    <property type="evidence" value="ECO:0007669"/>
    <property type="project" value="InterPro"/>
</dbReference>
<dbReference type="AlphaFoldDB" id="A0A3L6FYP0"/>
<dbReference type="ExpressionAtlas" id="A0A3L6FYP0">
    <property type="expression patterns" value="baseline"/>
</dbReference>
<evidence type="ECO:0000256" key="4">
    <source>
        <dbReference type="ARBA" id="ARBA00023136"/>
    </source>
</evidence>